<dbReference type="AlphaFoldDB" id="A0A855MBT2"/>
<gene>
    <name evidence="8" type="ORF">F131LOC_04280</name>
</gene>
<evidence type="ECO:0000256" key="2">
    <source>
        <dbReference type="ARBA" id="ARBA00007399"/>
    </source>
</evidence>
<name>A0A855MBT2_9GAMM</name>
<dbReference type="PANTHER" id="PTHR30251:SF2">
    <property type="entry name" value="FIMBRIAL CHAPERONE YADV-RELATED"/>
    <property type="match status" value="1"/>
</dbReference>
<evidence type="ECO:0000256" key="1">
    <source>
        <dbReference type="ARBA" id="ARBA00004418"/>
    </source>
</evidence>
<dbReference type="InterPro" id="IPR036316">
    <property type="entry name" value="Pili_assmbl_chap_C_dom_sf"/>
</dbReference>
<reference evidence="8" key="1">
    <citation type="submission" date="2017-12" db="EMBL/GenBank/DDBJ databases">
        <title>First report on the novel genomospecies/subspecies of Pectobacterium carotovorum in Russia.</title>
        <authorList>
            <person name="Shirshikov F.V."/>
            <person name="Miroshnikov K."/>
            <person name="Toshakov S.V."/>
            <person name="Kabanova A.P."/>
            <person name="Barannik A.P."/>
            <person name="Shneider M."/>
            <person name="Ignatov A.N."/>
            <person name="Miroshnikov K.A."/>
        </authorList>
    </citation>
    <scope>NUCLEOTIDE SEQUENCE [LARGE SCALE GENOMIC DNA]</scope>
    <source>
        <strain evidence="8">F131</strain>
    </source>
</reference>
<dbReference type="InterPro" id="IPR001829">
    <property type="entry name" value="Pili_assmbl_chaperone_bac"/>
</dbReference>
<dbReference type="Pfam" id="PF02753">
    <property type="entry name" value="PapD_C"/>
    <property type="match status" value="1"/>
</dbReference>
<dbReference type="SUPFAM" id="SSF49354">
    <property type="entry name" value="PapD-like"/>
    <property type="match status" value="1"/>
</dbReference>
<dbReference type="GO" id="GO:0030288">
    <property type="term" value="C:outer membrane-bounded periplasmic space"/>
    <property type="evidence" value="ECO:0007669"/>
    <property type="project" value="InterPro"/>
</dbReference>
<feature type="domain" description="Pili assembly chaperone N-terminal" evidence="6">
    <location>
        <begin position="26"/>
        <end position="148"/>
    </location>
</feature>
<feature type="domain" description="Pili assembly chaperone C-terminal" evidence="7">
    <location>
        <begin position="171"/>
        <end position="226"/>
    </location>
</feature>
<dbReference type="InterPro" id="IPR016148">
    <property type="entry name" value="Pili_assmbl_chaperone_C"/>
</dbReference>
<keyword evidence="5" id="KW-0143">Chaperone</keyword>
<dbReference type="EMBL" id="PDVW01000056">
    <property type="protein sequence ID" value="POY47985.1"/>
    <property type="molecule type" value="Genomic_DNA"/>
</dbReference>
<dbReference type="InterPro" id="IPR008962">
    <property type="entry name" value="PapD-like_sf"/>
</dbReference>
<evidence type="ECO:0000256" key="5">
    <source>
        <dbReference type="ARBA" id="ARBA00023186"/>
    </source>
</evidence>
<protein>
    <submittedName>
        <fullName evidence="8">Molecular chaperone</fullName>
    </submittedName>
</protein>
<evidence type="ECO:0000256" key="3">
    <source>
        <dbReference type="ARBA" id="ARBA00022729"/>
    </source>
</evidence>
<accession>A0A855MBT2</accession>
<dbReference type="GO" id="GO:0071555">
    <property type="term" value="P:cell wall organization"/>
    <property type="evidence" value="ECO:0007669"/>
    <property type="project" value="InterPro"/>
</dbReference>
<proteinExistence type="inferred from homology"/>
<comment type="similarity">
    <text evidence="2">Belongs to the periplasmic pilus chaperone family.</text>
</comment>
<comment type="caution">
    <text evidence="8">The sequence shown here is derived from an EMBL/GenBank/DDBJ whole genome shotgun (WGS) entry which is preliminary data.</text>
</comment>
<evidence type="ECO:0000313" key="8">
    <source>
        <dbReference type="EMBL" id="POY47985.1"/>
    </source>
</evidence>
<sequence>MMQNLITCILVICQFFIVHHVAYADGIRLEQTRIIFESSAKNGVATVSNDDNSPYLIQMGVTTQVDGGKTNLFAITPPLFRLNANSKFSARIFLKDKNTLPSDRESIFYLNTRAIPSTSPSSEIAQNNAKLVFVTNIVIKLFYRPEGIQAPTEQTYRQVTLQEKGEEWLFNNPTKNYMTLINIKINNNAYQHSVLIAPFSQTKINRFSGYIERASWQMINDFGGTTTTYHYSQPNNQVHSK</sequence>
<dbReference type="Gene3D" id="2.60.40.10">
    <property type="entry name" value="Immunoglobulins"/>
    <property type="match status" value="2"/>
</dbReference>
<dbReference type="InterPro" id="IPR016147">
    <property type="entry name" value="Pili_assmbl_chaperone_N"/>
</dbReference>
<dbReference type="PANTHER" id="PTHR30251">
    <property type="entry name" value="PILUS ASSEMBLY CHAPERONE"/>
    <property type="match status" value="1"/>
</dbReference>
<evidence type="ECO:0000259" key="7">
    <source>
        <dbReference type="Pfam" id="PF02753"/>
    </source>
</evidence>
<evidence type="ECO:0000259" key="6">
    <source>
        <dbReference type="Pfam" id="PF00345"/>
    </source>
</evidence>
<evidence type="ECO:0000256" key="4">
    <source>
        <dbReference type="ARBA" id="ARBA00022764"/>
    </source>
</evidence>
<dbReference type="Pfam" id="PF00345">
    <property type="entry name" value="PapD_N"/>
    <property type="match status" value="1"/>
</dbReference>
<dbReference type="SUPFAM" id="SSF49584">
    <property type="entry name" value="Periplasmic chaperone C-domain"/>
    <property type="match status" value="1"/>
</dbReference>
<keyword evidence="3" id="KW-0732">Signal</keyword>
<dbReference type="InterPro" id="IPR013783">
    <property type="entry name" value="Ig-like_fold"/>
</dbReference>
<organism evidence="8">
    <name type="scientific">Pectobacterium versatile</name>
    <dbReference type="NCBI Taxonomy" id="2488639"/>
    <lineage>
        <taxon>Bacteria</taxon>
        <taxon>Pseudomonadati</taxon>
        <taxon>Pseudomonadota</taxon>
        <taxon>Gammaproteobacteria</taxon>
        <taxon>Enterobacterales</taxon>
        <taxon>Pectobacteriaceae</taxon>
        <taxon>Pectobacterium</taxon>
    </lineage>
</organism>
<dbReference type="PRINTS" id="PR00969">
    <property type="entry name" value="CHAPERONPILI"/>
</dbReference>
<dbReference type="InterPro" id="IPR050643">
    <property type="entry name" value="Periplasmic_pilus_chap"/>
</dbReference>
<comment type="subcellular location">
    <subcellularLocation>
        <location evidence="1">Periplasm</location>
    </subcellularLocation>
</comment>
<keyword evidence="4" id="KW-0574">Periplasm</keyword>